<evidence type="ECO:0000259" key="2">
    <source>
        <dbReference type="Pfam" id="PF04480"/>
    </source>
</evidence>
<feature type="region of interest" description="Disordered" evidence="1">
    <location>
        <begin position="279"/>
        <end position="305"/>
    </location>
</feature>
<evidence type="ECO:0000256" key="1">
    <source>
        <dbReference type="SAM" id="MobiDB-lite"/>
    </source>
</evidence>
<dbReference type="EMBL" id="LT629692">
    <property type="protein sequence ID" value="SDG67691.1"/>
    <property type="molecule type" value="Genomic_DNA"/>
</dbReference>
<dbReference type="Proteomes" id="UP000199009">
    <property type="component" value="Chromosome I"/>
</dbReference>
<accession>A0A1G7W726</accession>
<dbReference type="Gene3D" id="3.40.960.10">
    <property type="entry name" value="VSR Endonuclease"/>
    <property type="match status" value="1"/>
</dbReference>
<dbReference type="STRING" id="370764.SAMN04489810_0970"/>
<feature type="compositionally biased region" description="Basic and acidic residues" evidence="1">
    <location>
        <begin position="290"/>
        <end position="305"/>
    </location>
</feature>
<protein>
    <recommendedName>
        <fullName evidence="2">DUF559 domain-containing protein</fullName>
    </recommendedName>
</protein>
<gene>
    <name evidence="3" type="ORF">SAMN04489810_0970</name>
</gene>
<organism evidence="3 4">
    <name type="scientific">Microbacterium pygmaeum</name>
    <dbReference type="NCBI Taxonomy" id="370764"/>
    <lineage>
        <taxon>Bacteria</taxon>
        <taxon>Bacillati</taxon>
        <taxon>Actinomycetota</taxon>
        <taxon>Actinomycetes</taxon>
        <taxon>Micrococcales</taxon>
        <taxon>Microbacteriaceae</taxon>
        <taxon>Microbacterium</taxon>
    </lineage>
</organism>
<reference evidence="3 4" key="1">
    <citation type="submission" date="2016-10" db="EMBL/GenBank/DDBJ databases">
        <authorList>
            <person name="de Groot N.N."/>
        </authorList>
    </citation>
    <scope>NUCLEOTIDE SEQUENCE [LARGE SCALE GENOMIC DNA]</scope>
    <source>
        <strain evidence="3 4">DSM 23142</strain>
    </source>
</reference>
<dbReference type="AlphaFoldDB" id="A0A1G7W726"/>
<dbReference type="InterPro" id="IPR007569">
    <property type="entry name" value="DUF559"/>
</dbReference>
<dbReference type="SUPFAM" id="SSF52980">
    <property type="entry name" value="Restriction endonuclease-like"/>
    <property type="match status" value="1"/>
</dbReference>
<feature type="domain" description="DUF559" evidence="2">
    <location>
        <begin position="214"/>
        <end position="277"/>
    </location>
</feature>
<evidence type="ECO:0000313" key="4">
    <source>
        <dbReference type="Proteomes" id="UP000199009"/>
    </source>
</evidence>
<dbReference type="Pfam" id="PF04480">
    <property type="entry name" value="DUF559"/>
    <property type="match status" value="1"/>
</dbReference>
<sequence>MRRSDLAAPVSGVRIPARRDAPPVETPWERAGRELLERAGIESLRLAPDAAISHISAAVAHGFPLSMARLSEQVVHVSSASDATRRRRRGIHVHPMPRDVRRVFQAGLVVTHPIDTWCALSALLSVDELVAIGDHLVCRQNPTATIDQLRSAVRRYAGRHGAKRLRCALDLVRERTDSPKETEVRLLVIRAGLPEPEVNVSVRDGSGWHIKLGDMVYETYRVLVEFDGDQHRTDSKQYEKDITDMERAAAAGWSVIRVRNQHLRRPERVTDRIREALHARGWPSGEPVTDETRREESDRGGVFRP</sequence>
<keyword evidence="4" id="KW-1185">Reference proteome</keyword>
<proteinExistence type="predicted"/>
<dbReference type="InterPro" id="IPR011335">
    <property type="entry name" value="Restrct_endonuc-II-like"/>
</dbReference>
<name>A0A1G7W726_9MICO</name>
<evidence type="ECO:0000313" key="3">
    <source>
        <dbReference type="EMBL" id="SDG67691.1"/>
    </source>
</evidence>